<keyword evidence="2" id="KW-0067">ATP-binding</keyword>
<gene>
    <name evidence="5" type="ORF">S12H4_35811</name>
</gene>
<protein>
    <recommendedName>
        <fullName evidence="4">Primosomal protein N' 3' DNA-binding domain-containing protein</fullName>
    </recommendedName>
</protein>
<feature type="non-terminal residue" evidence="5">
    <location>
        <position position="269"/>
    </location>
</feature>
<dbReference type="GO" id="GO:0043138">
    <property type="term" value="F:3'-5' DNA helicase activity"/>
    <property type="evidence" value="ECO:0007669"/>
    <property type="project" value="TreeGrafter"/>
</dbReference>
<dbReference type="GO" id="GO:0006302">
    <property type="term" value="P:double-strand break repair"/>
    <property type="evidence" value="ECO:0007669"/>
    <property type="project" value="TreeGrafter"/>
</dbReference>
<evidence type="ECO:0000313" key="5">
    <source>
        <dbReference type="EMBL" id="GAJ01280.1"/>
    </source>
</evidence>
<organism evidence="5">
    <name type="scientific">marine sediment metagenome</name>
    <dbReference type="NCBI Taxonomy" id="412755"/>
    <lineage>
        <taxon>unclassified sequences</taxon>
        <taxon>metagenomes</taxon>
        <taxon>ecological metagenomes</taxon>
    </lineage>
</organism>
<dbReference type="GO" id="GO:0006270">
    <property type="term" value="P:DNA replication initiation"/>
    <property type="evidence" value="ECO:0007669"/>
    <property type="project" value="TreeGrafter"/>
</dbReference>
<dbReference type="PANTHER" id="PTHR30580">
    <property type="entry name" value="PRIMOSOMAL PROTEIN N"/>
    <property type="match status" value="1"/>
</dbReference>
<keyword evidence="1" id="KW-0547">Nucleotide-binding</keyword>
<dbReference type="Pfam" id="PF17764">
    <property type="entry name" value="PriA_3primeBD"/>
    <property type="match status" value="1"/>
</dbReference>
<dbReference type="GO" id="GO:0006310">
    <property type="term" value="P:DNA recombination"/>
    <property type="evidence" value="ECO:0007669"/>
    <property type="project" value="TreeGrafter"/>
</dbReference>
<keyword evidence="3" id="KW-0238">DNA-binding</keyword>
<dbReference type="InterPro" id="IPR042115">
    <property type="entry name" value="PriA_3primeBD_sf"/>
</dbReference>
<dbReference type="Gene3D" id="3.40.1440.60">
    <property type="entry name" value="PriA, 3(prime) DNA-binding domain"/>
    <property type="match status" value="1"/>
</dbReference>
<feature type="non-terminal residue" evidence="5">
    <location>
        <position position="1"/>
    </location>
</feature>
<dbReference type="PANTHER" id="PTHR30580:SF0">
    <property type="entry name" value="PRIMOSOMAL PROTEIN N"/>
    <property type="match status" value="1"/>
</dbReference>
<dbReference type="GO" id="GO:0003677">
    <property type="term" value="F:DNA binding"/>
    <property type="evidence" value="ECO:0007669"/>
    <property type="project" value="UniProtKB-KW"/>
</dbReference>
<proteinExistence type="predicted"/>
<evidence type="ECO:0000256" key="3">
    <source>
        <dbReference type="ARBA" id="ARBA00023125"/>
    </source>
</evidence>
<dbReference type="AlphaFoldDB" id="X1V817"/>
<comment type="caution">
    <text evidence="5">The sequence shown here is derived from an EMBL/GenBank/DDBJ whole genome shotgun (WGS) entry which is preliminary data.</text>
</comment>
<evidence type="ECO:0000259" key="4">
    <source>
        <dbReference type="Pfam" id="PF17764"/>
    </source>
</evidence>
<name>X1V817_9ZZZZ</name>
<feature type="domain" description="Primosomal protein N' 3' DNA-binding" evidence="4">
    <location>
        <begin position="24"/>
        <end position="128"/>
    </location>
</feature>
<dbReference type="EMBL" id="BARW01021303">
    <property type="protein sequence ID" value="GAJ01280.1"/>
    <property type="molecule type" value="Genomic_DNA"/>
</dbReference>
<dbReference type="InterPro" id="IPR041222">
    <property type="entry name" value="PriA_3primeBD"/>
</dbReference>
<evidence type="ECO:0000256" key="2">
    <source>
        <dbReference type="ARBA" id="ARBA00022840"/>
    </source>
</evidence>
<dbReference type="GO" id="GO:0005524">
    <property type="term" value="F:ATP binding"/>
    <property type="evidence" value="ECO:0007669"/>
    <property type="project" value="UniProtKB-KW"/>
</dbReference>
<accession>X1V817</accession>
<sequence>KYQTNSLFATEEAEEETLCNHIIRVAFASAADREFDYFVPDEIWPIKVGQRVEVPFGRKDKTEAVFCTQSDVPPEDSFIARGIGRKLKRVIRLIDKEPLLDFELMELARWISSYYVCPLGQVLAAMVPSAVKRGAGVKTQRYVYLRAGAADIEKTIDELRGKKQKQIVKFLDGRGASSASDAVEVRCVLEAVGCGNEPIKRLAEKQIVKIARKTILKSLPVIPKGMSIKAEKVVLNDDQRKALAHFETVIGSDEFGVTLLYGVTDSGKT</sequence>
<evidence type="ECO:0000256" key="1">
    <source>
        <dbReference type="ARBA" id="ARBA00022741"/>
    </source>
</evidence>
<reference evidence="5" key="1">
    <citation type="journal article" date="2014" name="Front. Microbiol.">
        <title>High frequency of phylogenetically diverse reductive dehalogenase-homologous genes in deep subseafloor sedimentary metagenomes.</title>
        <authorList>
            <person name="Kawai M."/>
            <person name="Futagami T."/>
            <person name="Toyoda A."/>
            <person name="Takaki Y."/>
            <person name="Nishi S."/>
            <person name="Hori S."/>
            <person name="Arai W."/>
            <person name="Tsubouchi T."/>
            <person name="Morono Y."/>
            <person name="Uchiyama I."/>
            <person name="Ito T."/>
            <person name="Fujiyama A."/>
            <person name="Inagaki F."/>
            <person name="Takami H."/>
        </authorList>
    </citation>
    <scope>NUCLEOTIDE SEQUENCE</scope>
    <source>
        <strain evidence="5">Expedition CK06-06</strain>
    </source>
</reference>